<protein>
    <submittedName>
        <fullName evidence="3">Uncharacterized protein</fullName>
    </submittedName>
</protein>
<feature type="compositionally biased region" description="Pro residues" evidence="1">
    <location>
        <begin position="127"/>
        <end position="143"/>
    </location>
</feature>
<organism evidence="3 4">
    <name type="scientific">Reticulibacter mediterranei</name>
    <dbReference type="NCBI Taxonomy" id="2778369"/>
    <lineage>
        <taxon>Bacteria</taxon>
        <taxon>Bacillati</taxon>
        <taxon>Chloroflexota</taxon>
        <taxon>Ktedonobacteria</taxon>
        <taxon>Ktedonobacterales</taxon>
        <taxon>Reticulibacteraceae</taxon>
        <taxon>Reticulibacter</taxon>
    </lineage>
</organism>
<dbReference type="RefSeq" id="WP_220210205.1">
    <property type="nucleotide sequence ID" value="NZ_BNJK01000002.1"/>
</dbReference>
<reference evidence="3" key="1">
    <citation type="submission" date="2020-10" db="EMBL/GenBank/DDBJ databases">
        <title>Taxonomic study of unclassified bacteria belonging to the class Ktedonobacteria.</title>
        <authorList>
            <person name="Yabe S."/>
            <person name="Wang C.M."/>
            <person name="Zheng Y."/>
            <person name="Sakai Y."/>
            <person name="Cavaletti L."/>
            <person name="Monciardini P."/>
            <person name="Donadio S."/>
        </authorList>
    </citation>
    <scope>NUCLEOTIDE SEQUENCE</scope>
    <source>
        <strain evidence="3">ID150040</strain>
    </source>
</reference>
<evidence type="ECO:0000313" key="4">
    <source>
        <dbReference type="Proteomes" id="UP000597444"/>
    </source>
</evidence>
<sequence length="182" mass="19297">MDSQPFITGVVSVCANETAGWLQHDQLKPWQNYTIVTIFFVFAVIISVACDGGLTGDPGRDLGIILAECIAIFAVLKPLREHATTALPSPFSGIAQRQASQHAAQEEAAAWAAALVNVPPRASASMTPPPPPPGLTGPLPPQPGMSGTFNQPLRPRQFVEDARPTIVNLPTVPKPPTKPLQP</sequence>
<comment type="caution">
    <text evidence="3">The sequence shown here is derived from an EMBL/GenBank/DDBJ whole genome shotgun (WGS) entry which is preliminary data.</text>
</comment>
<dbReference type="AlphaFoldDB" id="A0A8J3N8I5"/>
<evidence type="ECO:0000256" key="2">
    <source>
        <dbReference type="SAM" id="Phobius"/>
    </source>
</evidence>
<evidence type="ECO:0000313" key="3">
    <source>
        <dbReference type="EMBL" id="GHO99565.1"/>
    </source>
</evidence>
<keyword evidence="2" id="KW-1133">Transmembrane helix</keyword>
<feature type="transmembrane region" description="Helical" evidence="2">
    <location>
        <begin position="30"/>
        <end position="50"/>
    </location>
</feature>
<name>A0A8J3N8I5_9CHLR</name>
<dbReference type="Proteomes" id="UP000597444">
    <property type="component" value="Unassembled WGS sequence"/>
</dbReference>
<keyword evidence="4" id="KW-1185">Reference proteome</keyword>
<feature type="compositionally biased region" description="Pro residues" evidence="1">
    <location>
        <begin position="172"/>
        <end position="182"/>
    </location>
</feature>
<gene>
    <name evidence="3" type="ORF">KSF_096130</name>
</gene>
<accession>A0A8J3N8I5</accession>
<evidence type="ECO:0000256" key="1">
    <source>
        <dbReference type="SAM" id="MobiDB-lite"/>
    </source>
</evidence>
<keyword evidence="2" id="KW-0812">Transmembrane</keyword>
<proteinExistence type="predicted"/>
<feature type="region of interest" description="Disordered" evidence="1">
    <location>
        <begin position="121"/>
        <end position="182"/>
    </location>
</feature>
<dbReference type="EMBL" id="BNJK01000002">
    <property type="protein sequence ID" value="GHO99565.1"/>
    <property type="molecule type" value="Genomic_DNA"/>
</dbReference>
<keyword evidence="2" id="KW-0472">Membrane</keyword>